<dbReference type="PANTHER" id="PTHR37017:SF11">
    <property type="entry name" value="ESTERASE_LIPASE_THIOESTERASE DOMAIN-CONTAINING PROTEIN"/>
    <property type="match status" value="1"/>
</dbReference>
<dbReference type="InterPro" id="IPR052897">
    <property type="entry name" value="Sec-Metab_Biosynth_Hydrolase"/>
</dbReference>
<gene>
    <name evidence="3" type="ORF">AYO21_02950</name>
</gene>
<dbReference type="Proteomes" id="UP000077002">
    <property type="component" value="Unassembled WGS sequence"/>
</dbReference>
<proteinExistence type="predicted"/>
<dbReference type="SUPFAM" id="SSF53474">
    <property type="entry name" value="alpha/beta-Hydrolases"/>
    <property type="match status" value="1"/>
</dbReference>
<organism evidence="3 4">
    <name type="scientific">Fonsecaea monophora</name>
    <dbReference type="NCBI Taxonomy" id="254056"/>
    <lineage>
        <taxon>Eukaryota</taxon>
        <taxon>Fungi</taxon>
        <taxon>Dikarya</taxon>
        <taxon>Ascomycota</taxon>
        <taxon>Pezizomycotina</taxon>
        <taxon>Eurotiomycetes</taxon>
        <taxon>Chaetothyriomycetidae</taxon>
        <taxon>Chaetothyriales</taxon>
        <taxon>Herpotrichiellaceae</taxon>
        <taxon>Fonsecaea</taxon>
    </lineage>
</organism>
<dbReference type="Pfam" id="PF12697">
    <property type="entry name" value="Abhydrolase_6"/>
    <property type="match status" value="1"/>
</dbReference>
<evidence type="ECO:0000313" key="3">
    <source>
        <dbReference type="EMBL" id="OAG42667.1"/>
    </source>
</evidence>
<dbReference type="Gene3D" id="3.40.50.1820">
    <property type="entry name" value="alpha/beta hydrolase"/>
    <property type="match status" value="1"/>
</dbReference>
<sequence length="355" mass="37670">MSASKPTIILVHGAWHSPEHFRPLEQALNSPPPPPPPSSSPSGGYKTISPWLPSMHYTRLGLPPPSNIADDIAAIRQAIVSELTSHPTTNVVVLSHSYGTVPATAALEGLDMATRARVGHDNGVTAHLIISGLLAPAGTSLLDWGGGQVPPTMVLSTVPVPLSSSGGDKTGCVEKGDREVKVCTPVKDPGPVALFYHDLAERDARAAEHYASLCVPQVWAVQETVVPFAPWSPPRLETEIKSKTESPSETPSKIDSQTQSQSGQISNPGSDSNTETGTATATGIGMDIHYLVCEDDRALPAAIQRVMIDGADKGIKAHHHHHHPLSRAEGSKIHVTAINSGHCPFLSRVDETARW</sequence>
<feature type="region of interest" description="Disordered" evidence="1">
    <location>
        <begin position="24"/>
        <end position="45"/>
    </location>
</feature>
<comment type="caution">
    <text evidence="3">The sequence shown here is derived from an EMBL/GenBank/DDBJ whole genome shotgun (WGS) entry which is preliminary data.</text>
</comment>
<dbReference type="OrthoDB" id="408373at2759"/>
<dbReference type="RefSeq" id="XP_022514619.1">
    <property type="nucleotide sequence ID" value="XM_022652925.1"/>
</dbReference>
<feature type="region of interest" description="Disordered" evidence="1">
    <location>
        <begin position="240"/>
        <end position="280"/>
    </location>
</feature>
<feature type="compositionally biased region" description="Pro residues" evidence="1">
    <location>
        <begin position="30"/>
        <end position="39"/>
    </location>
</feature>
<keyword evidence="4" id="KW-1185">Reference proteome</keyword>
<dbReference type="InterPro" id="IPR000073">
    <property type="entry name" value="AB_hydrolase_1"/>
</dbReference>
<feature type="compositionally biased region" description="Polar residues" evidence="1">
    <location>
        <begin position="247"/>
        <end position="273"/>
    </location>
</feature>
<name>A0A177FET1_9EURO</name>
<reference evidence="3 4" key="1">
    <citation type="submission" date="2016-03" db="EMBL/GenBank/DDBJ databases">
        <title>Draft genome sequence of the Fonsecaea monophora CBS 269.37.</title>
        <authorList>
            <person name="Bombassaro A."/>
            <person name="Vinicius W.A."/>
            <person name="De Hoog S."/>
            <person name="Sun J."/>
            <person name="Souza E.M."/>
            <person name="Raittz R.T."/>
            <person name="Costa F."/>
            <person name="Leao A.C."/>
            <person name="Tadra-Sfeir M.Z."/>
            <person name="Baura V."/>
            <person name="Balsanelli E."/>
            <person name="Pedrosa F.O."/>
            <person name="Moreno L.F."/>
            <person name="Steffens M.B."/>
            <person name="Xi L."/>
            <person name="Bocca A.L."/>
            <person name="Felipe M.S."/>
            <person name="Teixeira M."/>
            <person name="Telles Filho F.Q."/>
            <person name="Azevedo C.M."/>
            <person name="Gomes R."/>
            <person name="Vicente V.A."/>
        </authorList>
    </citation>
    <scope>NUCLEOTIDE SEQUENCE [LARGE SCALE GENOMIC DNA]</scope>
    <source>
        <strain evidence="3 4">CBS 269.37</strain>
    </source>
</reference>
<feature type="domain" description="AB hydrolase-1" evidence="2">
    <location>
        <begin position="8"/>
        <end position="354"/>
    </location>
</feature>
<protein>
    <recommendedName>
        <fullName evidence="2">AB hydrolase-1 domain-containing protein</fullName>
    </recommendedName>
</protein>
<accession>A0A177FET1</accession>
<evidence type="ECO:0000256" key="1">
    <source>
        <dbReference type="SAM" id="MobiDB-lite"/>
    </source>
</evidence>
<dbReference type="InterPro" id="IPR029058">
    <property type="entry name" value="AB_hydrolase_fold"/>
</dbReference>
<evidence type="ECO:0000259" key="2">
    <source>
        <dbReference type="Pfam" id="PF12697"/>
    </source>
</evidence>
<dbReference type="AlphaFoldDB" id="A0A177FET1"/>
<evidence type="ECO:0000313" key="4">
    <source>
        <dbReference type="Proteomes" id="UP000077002"/>
    </source>
</evidence>
<dbReference type="GeneID" id="34598122"/>
<dbReference type="PANTHER" id="PTHR37017">
    <property type="entry name" value="AB HYDROLASE-1 DOMAIN-CONTAINING PROTEIN-RELATED"/>
    <property type="match status" value="1"/>
</dbReference>
<dbReference type="EMBL" id="LVKK01000014">
    <property type="protein sequence ID" value="OAG42667.1"/>
    <property type="molecule type" value="Genomic_DNA"/>
</dbReference>